<reference evidence="3 4" key="1">
    <citation type="submission" date="2020-10" db="EMBL/GenBank/DDBJ databases">
        <title>Wide distribution of Phycisphaera-like planctomycetes from WD2101 soil group in peatlands and genome analysis of the first cultivated representative.</title>
        <authorList>
            <person name="Dedysh S.N."/>
            <person name="Beletsky A.V."/>
            <person name="Ivanova A."/>
            <person name="Kulichevskaya I.S."/>
            <person name="Suzina N.E."/>
            <person name="Philippov D.A."/>
            <person name="Rakitin A.L."/>
            <person name="Mardanov A.V."/>
            <person name="Ravin N.V."/>
        </authorList>
    </citation>
    <scope>NUCLEOTIDE SEQUENCE [LARGE SCALE GENOMIC DNA]</scope>
    <source>
        <strain evidence="3 4">M1803</strain>
    </source>
</reference>
<dbReference type="KEGG" id="hbs:IPV69_04195"/>
<dbReference type="RefSeq" id="WP_206293665.1">
    <property type="nucleotide sequence ID" value="NZ_CP063458.1"/>
</dbReference>
<evidence type="ECO:0000256" key="1">
    <source>
        <dbReference type="SAM" id="MobiDB-lite"/>
    </source>
</evidence>
<evidence type="ECO:0000313" key="4">
    <source>
        <dbReference type="Proteomes" id="UP000593765"/>
    </source>
</evidence>
<feature type="domain" description="Bacteriophage phiJL001 Gp84 C-terminal" evidence="2">
    <location>
        <begin position="5"/>
        <end position="72"/>
    </location>
</feature>
<accession>A0A7M2WYV4</accession>
<evidence type="ECO:0000259" key="2">
    <source>
        <dbReference type="Pfam" id="PF09356"/>
    </source>
</evidence>
<dbReference type="Pfam" id="PF09356">
    <property type="entry name" value="Phage_BR0599"/>
    <property type="match status" value="1"/>
</dbReference>
<keyword evidence="4" id="KW-1185">Reference proteome</keyword>
<gene>
    <name evidence="3" type="ORF">IPV69_04195</name>
</gene>
<dbReference type="AlphaFoldDB" id="A0A7M2WYV4"/>
<dbReference type="InterPro" id="IPR018964">
    <property type="entry name" value="Phage_phiJL001_Gp84_C"/>
</dbReference>
<organism evidence="3 4">
    <name type="scientific">Humisphaera borealis</name>
    <dbReference type="NCBI Taxonomy" id="2807512"/>
    <lineage>
        <taxon>Bacteria</taxon>
        <taxon>Pseudomonadati</taxon>
        <taxon>Planctomycetota</taxon>
        <taxon>Phycisphaerae</taxon>
        <taxon>Tepidisphaerales</taxon>
        <taxon>Tepidisphaeraceae</taxon>
        <taxon>Humisphaera</taxon>
    </lineage>
</organism>
<proteinExistence type="predicted"/>
<name>A0A7M2WYV4_9BACT</name>
<dbReference type="Proteomes" id="UP000593765">
    <property type="component" value="Chromosome"/>
</dbReference>
<dbReference type="EMBL" id="CP063458">
    <property type="protein sequence ID" value="QOV90573.1"/>
    <property type="molecule type" value="Genomic_DNA"/>
</dbReference>
<evidence type="ECO:0000313" key="3">
    <source>
        <dbReference type="EMBL" id="QOV90573.1"/>
    </source>
</evidence>
<feature type="region of interest" description="Disordered" evidence="1">
    <location>
        <begin position="58"/>
        <end position="83"/>
    </location>
</feature>
<protein>
    <submittedName>
        <fullName evidence="3">Phage BR0599 family protein</fullName>
    </submittedName>
</protein>
<sequence>MTSGAAALQHAPFHRYQSIGGTHRIYLRYPLRVAPAEGDGVSIRRGCRKTLSDCEARQGDTDQFGGFPNTPYGLVKPKKTDHT</sequence>